<evidence type="ECO:0000256" key="7">
    <source>
        <dbReference type="ARBA" id="ARBA00022989"/>
    </source>
</evidence>
<evidence type="ECO:0000313" key="13">
    <source>
        <dbReference type="Proteomes" id="UP000009047"/>
    </source>
</evidence>
<dbReference type="Gene3D" id="1.20.1560.10">
    <property type="entry name" value="ABC transporter type 1, transmembrane domain"/>
    <property type="match status" value="1"/>
</dbReference>
<keyword evidence="8 9" id="KW-0472">Membrane</keyword>
<dbReference type="PROSITE" id="PS00211">
    <property type="entry name" value="ABC_TRANSPORTER_1"/>
    <property type="match status" value="1"/>
</dbReference>
<feature type="transmembrane region" description="Helical" evidence="9">
    <location>
        <begin position="446"/>
        <end position="465"/>
    </location>
</feature>
<dbReference type="InterPro" id="IPR003593">
    <property type="entry name" value="AAA+_ATPase"/>
</dbReference>
<dbReference type="InterPro" id="IPR003439">
    <property type="entry name" value="ABC_transporter-like_ATP-bd"/>
</dbReference>
<evidence type="ECO:0000256" key="4">
    <source>
        <dbReference type="ARBA" id="ARBA00022692"/>
    </source>
</evidence>
<feature type="transmembrane region" description="Helical" evidence="9">
    <location>
        <begin position="672"/>
        <end position="694"/>
    </location>
</feature>
<dbReference type="InterPro" id="IPR017871">
    <property type="entry name" value="ABC_transporter-like_CS"/>
</dbReference>
<evidence type="ECO:0000256" key="6">
    <source>
        <dbReference type="ARBA" id="ARBA00022840"/>
    </source>
</evidence>
<keyword evidence="4 9" id="KW-0812">Transmembrane</keyword>
<dbReference type="GO" id="GO:0034040">
    <property type="term" value="F:ATPase-coupled lipid transmembrane transporter activity"/>
    <property type="evidence" value="ECO:0007669"/>
    <property type="project" value="TreeGrafter"/>
</dbReference>
<dbReference type="PROSITE" id="PS50929">
    <property type="entry name" value="ABC_TM1F"/>
    <property type="match status" value="1"/>
</dbReference>
<evidence type="ECO:0000256" key="2">
    <source>
        <dbReference type="ARBA" id="ARBA00022448"/>
    </source>
</evidence>
<evidence type="ECO:0000256" key="5">
    <source>
        <dbReference type="ARBA" id="ARBA00022741"/>
    </source>
</evidence>
<dbReference type="InterPro" id="IPR039421">
    <property type="entry name" value="Type_1_exporter"/>
</dbReference>
<dbReference type="PROSITE" id="PS50893">
    <property type="entry name" value="ABC_TRANSPORTER_2"/>
    <property type="match status" value="1"/>
</dbReference>
<dbReference type="Gene3D" id="3.40.50.300">
    <property type="entry name" value="P-loop containing nucleotide triphosphate hydrolases"/>
    <property type="match status" value="1"/>
</dbReference>
<dbReference type="GO" id="GO:0005886">
    <property type="term" value="C:plasma membrane"/>
    <property type="evidence" value="ECO:0007669"/>
    <property type="project" value="UniProtKB-SubCell"/>
</dbReference>
<evidence type="ECO:0000259" key="11">
    <source>
        <dbReference type="PROSITE" id="PS50929"/>
    </source>
</evidence>
<keyword evidence="13" id="KW-1185">Reference proteome</keyword>
<dbReference type="PANTHER" id="PTHR24221:SF654">
    <property type="entry name" value="ATP-BINDING CASSETTE SUB-FAMILY B MEMBER 6"/>
    <property type="match status" value="1"/>
</dbReference>
<dbReference type="GO" id="GO:0140359">
    <property type="term" value="F:ABC-type transporter activity"/>
    <property type="evidence" value="ECO:0007669"/>
    <property type="project" value="InterPro"/>
</dbReference>
<feature type="domain" description="ABC transporter" evidence="10">
    <location>
        <begin position="721"/>
        <end position="953"/>
    </location>
</feature>
<dbReference type="HOGENOM" id="CLU_000604_95_5_7"/>
<name>E1QJW6_DESB2</name>
<evidence type="ECO:0000256" key="8">
    <source>
        <dbReference type="ARBA" id="ARBA00023136"/>
    </source>
</evidence>
<evidence type="ECO:0000256" key="1">
    <source>
        <dbReference type="ARBA" id="ARBA00004651"/>
    </source>
</evidence>
<dbReference type="InterPro" id="IPR027417">
    <property type="entry name" value="P-loop_NTPase"/>
</dbReference>
<evidence type="ECO:0000256" key="9">
    <source>
        <dbReference type="SAM" id="Phobius"/>
    </source>
</evidence>
<organism evidence="12 13">
    <name type="scientific">Desulfarculus baarsii (strain ATCC 33931 / DSM 2075 / LMG 7858 / VKM B-1802 / 2st14)</name>
    <dbReference type="NCBI Taxonomy" id="644282"/>
    <lineage>
        <taxon>Bacteria</taxon>
        <taxon>Pseudomonadati</taxon>
        <taxon>Thermodesulfobacteriota</taxon>
        <taxon>Desulfarculia</taxon>
        <taxon>Desulfarculales</taxon>
        <taxon>Desulfarculaceae</taxon>
        <taxon>Desulfarculus</taxon>
    </lineage>
</organism>
<dbReference type="InterPro" id="IPR011527">
    <property type="entry name" value="ABC1_TM_dom"/>
</dbReference>
<dbReference type="GO" id="GO:0005524">
    <property type="term" value="F:ATP binding"/>
    <property type="evidence" value="ECO:0007669"/>
    <property type="project" value="UniProtKB-KW"/>
</dbReference>
<feature type="transmembrane region" description="Helical" evidence="9">
    <location>
        <begin position="631"/>
        <end position="652"/>
    </location>
</feature>
<dbReference type="GO" id="GO:0016887">
    <property type="term" value="F:ATP hydrolysis activity"/>
    <property type="evidence" value="ECO:0007669"/>
    <property type="project" value="InterPro"/>
</dbReference>
<dbReference type="RefSeq" id="WP_013259298.1">
    <property type="nucleotide sequence ID" value="NC_014365.1"/>
</dbReference>
<keyword evidence="3" id="KW-1003">Cell membrane</keyword>
<dbReference type="Pfam" id="PF00664">
    <property type="entry name" value="ABC_membrane"/>
    <property type="match status" value="1"/>
</dbReference>
<dbReference type="KEGG" id="dbr:Deba_2499"/>
<comment type="subcellular location">
    <subcellularLocation>
        <location evidence="1">Cell membrane</location>
        <topology evidence="1">Multi-pass membrane protein</topology>
    </subcellularLocation>
</comment>
<dbReference type="Pfam" id="PF00005">
    <property type="entry name" value="ABC_tran"/>
    <property type="match status" value="1"/>
</dbReference>
<dbReference type="OrthoDB" id="9787557at2"/>
<dbReference type="SUPFAM" id="SSF52540">
    <property type="entry name" value="P-loop containing nucleoside triphosphate hydrolases"/>
    <property type="match status" value="1"/>
</dbReference>
<dbReference type="EMBL" id="CP002085">
    <property type="protein sequence ID" value="ADK85859.1"/>
    <property type="molecule type" value="Genomic_DNA"/>
</dbReference>
<keyword evidence="7 9" id="KW-1133">Transmembrane helix</keyword>
<dbReference type="InterPro" id="IPR036640">
    <property type="entry name" value="ABC1_TM_sf"/>
</dbReference>
<dbReference type="NCBIfam" id="TIGR03797">
    <property type="entry name" value="NHLM_micro_ABC2"/>
    <property type="match status" value="1"/>
</dbReference>
<reference evidence="12 13" key="1">
    <citation type="journal article" date="2010" name="Stand. Genomic Sci.">
        <title>Complete genome sequence of Desulfarculus baarsii type strain (2st14).</title>
        <authorList>
            <person name="Sun H."/>
            <person name="Spring S."/>
            <person name="Lapidus A."/>
            <person name="Davenport K."/>
            <person name="Del Rio T.G."/>
            <person name="Tice H."/>
            <person name="Nolan M."/>
            <person name="Copeland A."/>
            <person name="Cheng J.F."/>
            <person name="Lucas S."/>
            <person name="Tapia R."/>
            <person name="Goodwin L."/>
            <person name="Pitluck S."/>
            <person name="Ivanova N."/>
            <person name="Pagani I."/>
            <person name="Mavromatis K."/>
            <person name="Ovchinnikova G."/>
            <person name="Pati A."/>
            <person name="Chen A."/>
            <person name="Palaniappan K."/>
            <person name="Hauser L."/>
            <person name="Chang Y.J."/>
            <person name="Jeffries C.D."/>
            <person name="Detter J.C."/>
            <person name="Han C."/>
            <person name="Rohde M."/>
            <person name="Brambilla E."/>
            <person name="Goker M."/>
            <person name="Woyke T."/>
            <person name="Bristow J."/>
            <person name="Eisen J.A."/>
            <person name="Markowitz V."/>
            <person name="Hugenholtz P."/>
            <person name="Kyrpides N.C."/>
            <person name="Klenk H.P."/>
            <person name="Land M."/>
        </authorList>
    </citation>
    <scope>NUCLEOTIDE SEQUENCE [LARGE SCALE GENOMIC DNA]</scope>
    <source>
        <strain evidence="13">ATCC 33931 / DSM 2075 / LMG 7858 / VKM B-1802 / 2st14</strain>
    </source>
</reference>
<dbReference type="eggNOG" id="COG2274">
    <property type="taxonomic scope" value="Bacteria"/>
</dbReference>
<evidence type="ECO:0000256" key="3">
    <source>
        <dbReference type="ARBA" id="ARBA00022475"/>
    </source>
</evidence>
<dbReference type="SMART" id="SM00382">
    <property type="entry name" value="AAA"/>
    <property type="match status" value="1"/>
</dbReference>
<dbReference type="SUPFAM" id="SSF90123">
    <property type="entry name" value="ABC transporter transmembrane region"/>
    <property type="match status" value="1"/>
</dbReference>
<dbReference type="STRING" id="644282.Deba_2499"/>
<evidence type="ECO:0000259" key="10">
    <source>
        <dbReference type="PROSITE" id="PS50893"/>
    </source>
</evidence>
<dbReference type="PANTHER" id="PTHR24221">
    <property type="entry name" value="ATP-BINDING CASSETTE SUB-FAMILY B"/>
    <property type="match status" value="1"/>
</dbReference>
<dbReference type="AlphaFoldDB" id="E1QJW6"/>
<feature type="transmembrane region" description="Helical" evidence="9">
    <location>
        <begin position="409"/>
        <end position="434"/>
    </location>
</feature>
<keyword evidence="5" id="KW-0547">Nucleotide-binding</keyword>
<keyword evidence="6" id="KW-0067">ATP-binding</keyword>
<dbReference type="InterPro" id="IPR022515">
    <property type="entry name" value="NHPM_micro_ABC2"/>
</dbReference>
<dbReference type="FunFam" id="3.40.50.300:FF:000299">
    <property type="entry name" value="ABC transporter ATP-binding protein/permease"/>
    <property type="match status" value="1"/>
</dbReference>
<evidence type="ECO:0000313" key="12">
    <source>
        <dbReference type="EMBL" id="ADK85859.1"/>
    </source>
</evidence>
<feature type="domain" description="ABC transmembrane type-1" evidence="11">
    <location>
        <begin position="410"/>
        <end position="689"/>
    </location>
</feature>
<feature type="transmembrane region" description="Helical" evidence="9">
    <location>
        <begin position="524"/>
        <end position="544"/>
    </location>
</feature>
<gene>
    <name evidence="12" type="ordered locus">Deba_2499</name>
</gene>
<feature type="transmembrane region" description="Helical" evidence="9">
    <location>
        <begin position="550"/>
        <end position="569"/>
    </location>
</feature>
<accession>E1QJW6</accession>
<dbReference type="Proteomes" id="UP000009047">
    <property type="component" value="Chromosome"/>
</dbReference>
<sequence>MTPETLAYFVQKGQTLTVGANQPVRLDQGPLAWLVLEGALDVFAMRLEGGQPAAPRRHLWRCGQGQAVFGLGPEQCREVTMVAVGMPGTKLLGLARPGLFGGGEDLAAAALIDDWVAGLQAGCAPEPPPRQATLLEPGARLELAAATEVMAGRALVWARLAEGGGRLLGQALGPLPAPLAPGVWLALDGPAVARGLSTSRMAEEYPGLEPLDAFHGLALARLAELEERERSARRERMRHDQQQSAATMNQAFGRLGRVLQGAADEAFGVAAGDPLLAACRVVADHLGVSLRATGEPLRGLEPAEALNRLARASRVRLRPVSLSGRWWERDSGAFIAFAQDDGRPLAVVPLSPKRHKLFDPTNRRSVIVDEAEAKAMGPTALSMYRPFPLKELTWWSAFKFGARGLSGDAWMVFGVGVCGGLLGLISPIATGLVFDSIIPSAERFQLAQMTVALMVVAVVTTMLHVTRGLALLRVEGRMDSEVQSALWDRLLALPAPFFRGYTAGDLANRANGVSAMRRILSDTILNSVLTGVFSLFSFFLLFYYDWALAFIVSGVVLLAIVITAVLGWWELKYQRPMTDLEGRISGLVLQLIGGVDKLRVAGVEERAFDSWTALFAEQKELAYKARQIRNILATFNAGLPILGTGLVFYWMVFHGHRLSTGDYMAFSSAFGGFLSAMLSMTTSFMSVLQIIPLYNRAKPILRAMPEFDDKTSDPGPLRGAVEISRLSFRYDPEGPLILNDVSVVIEPGQFVALVGPSGSGKSTLARMLLGFEQPTSGAVYYDGQDLADLDKQAVRRQIGVVLQNGRLTPGDILSNIVGASNLGEDEAWQAAKMAGLDADIKAMPMGMHTVISEGSGTLSGGQAQRLLIARAIVKKPRIVLLDEATSALDNQTQAVVTSSLEGLRATRIVIAHRLSTVQRADRIVVIDAGKVVESGSFDELMGRQGLFYQLAKRQLA</sequence>
<keyword evidence="2" id="KW-0813">Transport</keyword>
<protein>
    <submittedName>
        <fullName evidence="12">ABC transporter related protein</fullName>
    </submittedName>
</protein>
<proteinExistence type="predicted"/>